<evidence type="ECO:0000313" key="3">
    <source>
        <dbReference type="EMBL" id="WOB42226.1"/>
    </source>
</evidence>
<organism evidence="3">
    <name type="scientific">Thermoleptolyngbya oregonensis NK1-22</name>
    <dbReference type="NCBI Taxonomy" id="2547457"/>
    <lineage>
        <taxon>Bacteria</taxon>
        <taxon>Bacillati</taxon>
        <taxon>Cyanobacteriota</taxon>
        <taxon>Cyanophyceae</taxon>
        <taxon>Oculatellales</taxon>
        <taxon>Oculatellaceae</taxon>
        <taxon>Thermoleptolyngbya</taxon>
    </lineage>
</organism>
<dbReference type="AlphaFoldDB" id="A0AA96Y299"/>
<dbReference type="PROSITE" id="PS50006">
    <property type="entry name" value="FHA_DOMAIN"/>
    <property type="match status" value="1"/>
</dbReference>
<proteinExistence type="predicted"/>
<feature type="region of interest" description="Disordered" evidence="1">
    <location>
        <begin position="137"/>
        <end position="189"/>
    </location>
</feature>
<accession>A0AA96Y299</accession>
<dbReference type="RefSeq" id="WP_316790518.1">
    <property type="nucleotide sequence ID" value="NZ_CP053540.1"/>
</dbReference>
<feature type="compositionally biased region" description="Polar residues" evidence="1">
    <location>
        <begin position="178"/>
        <end position="189"/>
    </location>
</feature>
<evidence type="ECO:0000256" key="1">
    <source>
        <dbReference type="SAM" id="MobiDB-lite"/>
    </source>
</evidence>
<dbReference type="Gene3D" id="2.60.200.20">
    <property type="match status" value="1"/>
</dbReference>
<feature type="domain" description="FHA" evidence="2">
    <location>
        <begin position="28"/>
        <end position="87"/>
    </location>
</feature>
<dbReference type="Pfam" id="PF00498">
    <property type="entry name" value="FHA"/>
    <property type="match status" value="1"/>
</dbReference>
<dbReference type="SMART" id="SM00240">
    <property type="entry name" value="FHA"/>
    <property type="match status" value="1"/>
</dbReference>
<feature type="compositionally biased region" description="Acidic residues" evidence="1">
    <location>
        <begin position="149"/>
        <end position="174"/>
    </location>
</feature>
<dbReference type="EMBL" id="CP053540">
    <property type="protein sequence ID" value="WOB42226.1"/>
    <property type="molecule type" value="Genomic_DNA"/>
</dbReference>
<dbReference type="InterPro" id="IPR008984">
    <property type="entry name" value="SMAD_FHA_dom_sf"/>
</dbReference>
<reference evidence="3" key="1">
    <citation type="submission" date="2020-05" db="EMBL/GenBank/DDBJ databases">
        <authorList>
            <person name="Zhu T."/>
            <person name="Keshari N."/>
            <person name="Lu X."/>
        </authorList>
    </citation>
    <scope>NUCLEOTIDE SEQUENCE</scope>
    <source>
        <strain evidence="3">NK1-22</strain>
    </source>
</reference>
<evidence type="ECO:0000259" key="2">
    <source>
        <dbReference type="PROSITE" id="PS50006"/>
    </source>
</evidence>
<gene>
    <name evidence="3" type="ORF">HNI00_02865</name>
</gene>
<protein>
    <submittedName>
        <fullName evidence="3">FHA domain-containing protein</fullName>
    </submittedName>
</protein>
<name>A0AA96Y299_9CYAN</name>
<dbReference type="SUPFAM" id="SSF49879">
    <property type="entry name" value="SMAD/FHA domain"/>
    <property type="match status" value="1"/>
</dbReference>
<dbReference type="KEGG" id="tog:HNI00_02865"/>
<sequence length="189" mass="21088">MSASHPSHLIIIEDNKGRREYALEGDRYSVGRDPACDIRLVSPFVSRHHATLVRMTDDQGGYYYRIVDGNGRSKPSANGLLINGKKLAAHDLENQDKVVFGPQVQAIYYMLKRENVATVPPDEFDITLISPNMIDEEGEGGAGAVAFPEDLEDDELEDNEDDELEDDELEDELETDARFSSSSRLAVEE</sequence>
<dbReference type="InterPro" id="IPR000253">
    <property type="entry name" value="FHA_dom"/>
</dbReference>